<evidence type="ECO:0000313" key="8">
    <source>
        <dbReference type="Proteomes" id="UP001500730"/>
    </source>
</evidence>
<sequence>MTYYDDFGGHETFAKLVREFYRGVAEDEPLRALYPEQDLEPAQERLRMFFEQYWGGPTTYSEQRGHPRLRMRHHPFAVTPDMRDRWLLHMMNAVDTLELSPENDDRLRDYLTRAAYSLVNSPGPDGTF</sequence>
<dbReference type="PANTHER" id="PTHR47366">
    <property type="entry name" value="TWO-ON-TWO HEMOGLOBIN-3"/>
    <property type="match status" value="1"/>
</dbReference>
<dbReference type="EMBL" id="BAAARE010000011">
    <property type="protein sequence ID" value="GAA2487304.1"/>
    <property type="molecule type" value="Genomic_DNA"/>
</dbReference>
<gene>
    <name evidence="7" type="ORF">GCM10009858_26540</name>
</gene>
<dbReference type="InterPro" id="IPR001486">
    <property type="entry name" value="Hemoglobin_trunc"/>
</dbReference>
<keyword evidence="4" id="KW-0479">Metal-binding</keyword>
<comment type="cofactor">
    <cofactor evidence="1">
        <name>heme</name>
        <dbReference type="ChEBI" id="CHEBI:30413"/>
    </cofactor>
</comment>
<evidence type="ECO:0000256" key="2">
    <source>
        <dbReference type="ARBA" id="ARBA00022448"/>
    </source>
</evidence>
<accession>A0ABN3LQP2</accession>
<dbReference type="InterPro" id="IPR044203">
    <property type="entry name" value="GlbO/GLB3-like"/>
</dbReference>
<evidence type="ECO:0000256" key="1">
    <source>
        <dbReference type="ARBA" id="ARBA00001971"/>
    </source>
</evidence>
<dbReference type="CDD" id="cd14771">
    <property type="entry name" value="TrHb2_Mt-trHbO-like_O"/>
    <property type="match status" value="1"/>
</dbReference>
<dbReference type="Gene3D" id="1.10.490.10">
    <property type="entry name" value="Globins"/>
    <property type="match status" value="1"/>
</dbReference>
<name>A0ABN3LQP2_9MICO</name>
<dbReference type="RefSeq" id="WP_344255403.1">
    <property type="nucleotide sequence ID" value="NZ_BAAARE010000011.1"/>
</dbReference>
<dbReference type="InterPro" id="IPR012292">
    <property type="entry name" value="Globin/Proto"/>
</dbReference>
<protein>
    <submittedName>
        <fullName evidence="7">Globin</fullName>
    </submittedName>
</protein>
<dbReference type="InterPro" id="IPR019795">
    <property type="entry name" value="Globin_bac-like_CS"/>
</dbReference>
<organism evidence="7 8">
    <name type="scientific">Terrabacter carboxydivorans</name>
    <dbReference type="NCBI Taxonomy" id="619730"/>
    <lineage>
        <taxon>Bacteria</taxon>
        <taxon>Bacillati</taxon>
        <taxon>Actinomycetota</taxon>
        <taxon>Actinomycetes</taxon>
        <taxon>Micrococcales</taxon>
        <taxon>Intrasporangiaceae</taxon>
        <taxon>Terrabacter</taxon>
    </lineage>
</organism>
<evidence type="ECO:0000256" key="5">
    <source>
        <dbReference type="ARBA" id="ARBA00023004"/>
    </source>
</evidence>
<dbReference type="InterPro" id="IPR009050">
    <property type="entry name" value="Globin-like_sf"/>
</dbReference>
<evidence type="ECO:0000313" key="7">
    <source>
        <dbReference type="EMBL" id="GAA2487304.1"/>
    </source>
</evidence>
<comment type="similarity">
    <text evidence="6">Belongs to the truncated hemoglobin family. Group II subfamily.</text>
</comment>
<comment type="caution">
    <text evidence="7">The sequence shown here is derived from an EMBL/GenBank/DDBJ whole genome shotgun (WGS) entry which is preliminary data.</text>
</comment>
<keyword evidence="5" id="KW-0408">Iron</keyword>
<keyword evidence="2" id="KW-0813">Transport</keyword>
<dbReference type="SUPFAM" id="SSF46458">
    <property type="entry name" value="Globin-like"/>
    <property type="match status" value="1"/>
</dbReference>
<evidence type="ECO:0000256" key="4">
    <source>
        <dbReference type="ARBA" id="ARBA00022723"/>
    </source>
</evidence>
<evidence type="ECO:0000256" key="3">
    <source>
        <dbReference type="ARBA" id="ARBA00022617"/>
    </source>
</evidence>
<evidence type="ECO:0000256" key="6">
    <source>
        <dbReference type="ARBA" id="ARBA00034496"/>
    </source>
</evidence>
<dbReference type="PANTHER" id="PTHR47366:SF1">
    <property type="entry name" value="TWO-ON-TWO HEMOGLOBIN-3"/>
    <property type="match status" value="1"/>
</dbReference>
<dbReference type="Proteomes" id="UP001500730">
    <property type="component" value="Unassembled WGS sequence"/>
</dbReference>
<dbReference type="PROSITE" id="PS01213">
    <property type="entry name" value="GLOBIN_FAM_2"/>
    <property type="match status" value="1"/>
</dbReference>
<reference evidence="7 8" key="1">
    <citation type="journal article" date="2019" name="Int. J. Syst. Evol. Microbiol.">
        <title>The Global Catalogue of Microorganisms (GCM) 10K type strain sequencing project: providing services to taxonomists for standard genome sequencing and annotation.</title>
        <authorList>
            <consortium name="The Broad Institute Genomics Platform"/>
            <consortium name="The Broad Institute Genome Sequencing Center for Infectious Disease"/>
            <person name="Wu L."/>
            <person name="Ma J."/>
        </authorList>
    </citation>
    <scope>NUCLEOTIDE SEQUENCE [LARGE SCALE GENOMIC DNA]</scope>
    <source>
        <strain evidence="7 8">JCM 16259</strain>
    </source>
</reference>
<keyword evidence="3" id="KW-0349">Heme</keyword>
<keyword evidence="8" id="KW-1185">Reference proteome</keyword>
<proteinExistence type="inferred from homology"/>
<dbReference type="Pfam" id="PF01152">
    <property type="entry name" value="Bac_globin"/>
    <property type="match status" value="1"/>
</dbReference>